<proteinExistence type="predicted"/>
<organism evidence="1 2">
    <name type="scientific">Triplophysa tibetana</name>
    <dbReference type="NCBI Taxonomy" id="1572043"/>
    <lineage>
        <taxon>Eukaryota</taxon>
        <taxon>Metazoa</taxon>
        <taxon>Chordata</taxon>
        <taxon>Craniata</taxon>
        <taxon>Vertebrata</taxon>
        <taxon>Euteleostomi</taxon>
        <taxon>Actinopterygii</taxon>
        <taxon>Neopterygii</taxon>
        <taxon>Teleostei</taxon>
        <taxon>Ostariophysi</taxon>
        <taxon>Cypriniformes</taxon>
        <taxon>Nemacheilidae</taxon>
        <taxon>Triplophysa</taxon>
    </lineage>
</organism>
<name>A0A5A9N054_9TELE</name>
<dbReference type="AlphaFoldDB" id="A0A5A9N054"/>
<sequence length="77" mass="8482">MGRVLVNHPPPCSKPARQTLALIQVGRFCGRDCGAREIFADDVKSDCSSSNFGCASTFLTDMTILTERAHQHYTLTH</sequence>
<dbReference type="Proteomes" id="UP000324632">
    <property type="component" value="Chromosome 25"/>
</dbReference>
<gene>
    <name evidence="1" type="ORF">E1301_Tti017761</name>
</gene>
<comment type="caution">
    <text evidence="1">The sequence shown here is derived from an EMBL/GenBank/DDBJ whole genome shotgun (WGS) entry which is preliminary data.</text>
</comment>
<reference evidence="1 2" key="1">
    <citation type="journal article" date="2019" name="Mol. Ecol. Resour.">
        <title>Chromosome-level genome assembly of Triplophysa tibetana, a fish adapted to the harsh high-altitude environment of the Tibetan Plateau.</title>
        <authorList>
            <person name="Yang X."/>
            <person name="Liu H."/>
            <person name="Ma Z."/>
            <person name="Zou Y."/>
            <person name="Zou M."/>
            <person name="Mao Y."/>
            <person name="Li X."/>
            <person name="Wang H."/>
            <person name="Chen T."/>
            <person name="Wang W."/>
            <person name="Yang R."/>
        </authorList>
    </citation>
    <scope>NUCLEOTIDE SEQUENCE [LARGE SCALE GENOMIC DNA]</scope>
    <source>
        <strain evidence="1">TTIB1903HZAU</strain>
        <tissue evidence="1">Muscle</tissue>
    </source>
</reference>
<protein>
    <submittedName>
        <fullName evidence="1">Uncharacterized protein</fullName>
    </submittedName>
</protein>
<keyword evidence="2" id="KW-1185">Reference proteome</keyword>
<evidence type="ECO:0000313" key="2">
    <source>
        <dbReference type="Proteomes" id="UP000324632"/>
    </source>
</evidence>
<accession>A0A5A9N054</accession>
<evidence type="ECO:0000313" key="1">
    <source>
        <dbReference type="EMBL" id="KAA0701907.1"/>
    </source>
</evidence>
<dbReference type="EMBL" id="SOYY01000025">
    <property type="protein sequence ID" value="KAA0701907.1"/>
    <property type="molecule type" value="Genomic_DNA"/>
</dbReference>